<comment type="caution">
    <text evidence="2">The sequence shown here is derived from an EMBL/GenBank/DDBJ whole genome shotgun (WGS) entry which is preliminary data.</text>
</comment>
<accession>A0ABS6QG34</accession>
<dbReference type="CDD" id="cd04301">
    <property type="entry name" value="NAT_SF"/>
    <property type="match status" value="1"/>
</dbReference>
<organism evidence="2 3">
    <name type="scientific">Pseudomonas oryzicola</name>
    <dbReference type="NCBI Taxonomy" id="485876"/>
    <lineage>
        <taxon>Bacteria</taxon>
        <taxon>Pseudomonadati</taxon>
        <taxon>Pseudomonadota</taxon>
        <taxon>Gammaproteobacteria</taxon>
        <taxon>Pseudomonadales</taxon>
        <taxon>Pseudomonadaceae</taxon>
        <taxon>Pseudomonas</taxon>
    </lineage>
</organism>
<dbReference type="Pfam" id="PF13508">
    <property type="entry name" value="Acetyltransf_7"/>
    <property type="match status" value="1"/>
</dbReference>
<dbReference type="Gene3D" id="3.40.630.30">
    <property type="match status" value="1"/>
</dbReference>
<feature type="domain" description="N-acetyltransferase" evidence="1">
    <location>
        <begin position="11"/>
        <end position="150"/>
    </location>
</feature>
<dbReference type="EMBL" id="JABWRZ020000002">
    <property type="protein sequence ID" value="MBV4493091.1"/>
    <property type="molecule type" value="Genomic_DNA"/>
</dbReference>
<dbReference type="SUPFAM" id="SSF55729">
    <property type="entry name" value="Acyl-CoA N-acyltransferases (Nat)"/>
    <property type="match status" value="1"/>
</dbReference>
<gene>
    <name evidence="2" type="ORF">HU760_021095</name>
</gene>
<evidence type="ECO:0000259" key="1">
    <source>
        <dbReference type="PROSITE" id="PS51186"/>
    </source>
</evidence>
<reference evidence="2 3" key="1">
    <citation type="journal article" date="2020" name="Microorganisms">
        <title>Reliable Identification of Environmental Pseudomonas Isolates Using the rpoD Gene.</title>
        <authorList>
            <consortium name="The Broad Institute Genome Sequencing Platform"/>
            <person name="Girard L."/>
            <person name="Lood C."/>
            <person name="Rokni-Zadeh H."/>
            <person name="van Noort V."/>
            <person name="Lavigne R."/>
            <person name="De Mot R."/>
        </authorList>
    </citation>
    <scope>NUCLEOTIDE SEQUENCE [LARGE SCALE GENOMIC DNA]</scope>
    <source>
        <strain evidence="2 3">RD9SR1</strain>
    </source>
</reference>
<evidence type="ECO:0000313" key="2">
    <source>
        <dbReference type="EMBL" id="MBV4493091.1"/>
    </source>
</evidence>
<name>A0ABS6QG34_9PSED</name>
<sequence>MDTITETDTITLTLDKTRLDIPYVHGFLTTSTWAAGISQERVETSINNSLCVGAYDGDRQVGFARLVTDYATFGYLCDVFVDEAYRGRGLGRRLSETLLEVPEVLSLRRILLATTTAPWLYEKIGFTPVNRPNYLWQLHRPDVYAQPSTT</sequence>
<dbReference type="PANTHER" id="PTHR43233">
    <property type="entry name" value="FAMILY N-ACETYLTRANSFERASE, PUTATIVE (AFU_ORTHOLOGUE AFUA_6G03350)-RELATED"/>
    <property type="match status" value="1"/>
</dbReference>
<dbReference type="Proteomes" id="UP000609530">
    <property type="component" value="Unassembled WGS sequence"/>
</dbReference>
<evidence type="ECO:0000313" key="3">
    <source>
        <dbReference type="Proteomes" id="UP000609530"/>
    </source>
</evidence>
<dbReference type="PANTHER" id="PTHR43233:SF1">
    <property type="entry name" value="FAMILY N-ACETYLTRANSFERASE, PUTATIVE (AFU_ORTHOLOGUE AFUA_6G03350)-RELATED"/>
    <property type="match status" value="1"/>
</dbReference>
<dbReference type="PROSITE" id="PS51186">
    <property type="entry name" value="GNAT"/>
    <property type="match status" value="1"/>
</dbReference>
<keyword evidence="3" id="KW-1185">Reference proteome</keyword>
<dbReference type="InterPro" id="IPR016181">
    <property type="entry name" value="Acyl_CoA_acyltransferase"/>
</dbReference>
<proteinExistence type="predicted"/>
<dbReference type="RefSeq" id="WP_186673965.1">
    <property type="nucleotide sequence ID" value="NZ_JABWRZ020000002.1"/>
</dbReference>
<protein>
    <submittedName>
        <fullName evidence="2">GNAT family N-acetyltransferase</fullName>
    </submittedName>
</protein>
<dbReference type="InterPro" id="IPR053144">
    <property type="entry name" value="Acetyltransferase_Butenolide"/>
</dbReference>
<dbReference type="InterPro" id="IPR000182">
    <property type="entry name" value="GNAT_dom"/>
</dbReference>